<dbReference type="Gene3D" id="3.10.180.10">
    <property type="entry name" value="2,3-Dihydroxybiphenyl 1,2-Dioxygenase, domain 1"/>
    <property type="match status" value="1"/>
</dbReference>
<sequence length="117" mass="13858">MSGIVFFRTEDEARVVEFYRERVGAETWLEQDGCTILRHGDLKLGFCGREETDDCGIVTFYYDDRERVDELYERLEDRARGPPEVDEQYEIYRFFADDPDGRTVEFQTFLHPLPGDE</sequence>
<organism evidence="1 2">
    <name type="scientific">Halosimplex litoreum</name>
    <dbReference type="NCBI Taxonomy" id="1198301"/>
    <lineage>
        <taxon>Archaea</taxon>
        <taxon>Methanobacteriati</taxon>
        <taxon>Methanobacteriota</taxon>
        <taxon>Stenosarchaea group</taxon>
        <taxon>Halobacteria</taxon>
        <taxon>Halobacteriales</taxon>
        <taxon>Haloarculaceae</taxon>
        <taxon>Halosimplex</taxon>
    </lineage>
</organism>
<dbReference type="RefSeq" id="WP_198062284.1">
    <property type="nucleotide sequence ID" value="NZ_CP065856.1"/>
</dbReference>
<dbReference type="GeneID" id="60587296"/>
<proteinExistence type="predicted"/>
<dbReference type="AlphaFoldDB" id="A0A7T3KW39"/>
<evidence type="ECO:0000313" key="2">
    <source>
        <dbReference type="Proteomes" id="UP000595001"/>
    </source>
</evidence>
<dbReference type="OrthoDB" id="210556at2157"/>
<dbReference type="Proteomes" id="UP000595001">
    <property type="component" value="Chromosome"/>
</dbReference>
<dbReference type="KEGG" id="hlt:I7X12_02345"/>
<keyword evidence="2" id="KW-1185">Reference proteome</keyword>
<name>A0A7T3KW39_9EURY</name>
<gene>
    <name evidence="1" type="ORF">I7X12_02345</name>
</gene>
<dbReference type="InterPro" id="IPR029068">
    <property type="entry name" value="Glyas_Bleomycin-R_OHBP_Dase"/>
</dbReference>
<dbReference type="SUPFAM" id="SSF54593">
    <property type="entry name" value="Glyoxalase/Bleomycin resistance protein/Dihydroxybiphenyl dioxygenase"/>
    <property type="match status" value="1"/>
</dbReference>
<reference evidence="1 2" key="1">
    <citation type="submission" date="2020-12" db="EMBL/GenBank/DDBJ databases">
        <title>Halosimplex halophilum sp. nov. and Halosimplex salinum sp. nov., two new members of the genus Halosimplex.</title>
        <authorList>
            <person name="Cui H.L."/>
        </authorList>
    </citation>
    <scope>NUCLEOTIDE SEQUENCE [LARGE SCALE GENOMIC DNA]</scope>
    <source>
        <strain evidence="1 2">YGH94</strain>
    </source>
</reference>
<protein>
    <submittedName>
        <fullName evidence="1">VOC family protein</fullName>
    </submittedName>
</protein>
<accession>A0A7T3KW39</accession>
<evidence type="ECO:0000313" key="1">
    <source>
        <dbReference type="EMBL" id="QPV63495.1"/>
    </source>
</evidence>
<dbReference type="EMBL" id="CP065856">
    <property type="protein sequence ID" value="QPV63495.1"/>
    <property type="molecule type" value="Genomic_DNA"/>
</dbReference>